<proteinExistence type="predicted"/>
<organism evidence="1">
    <name type="scientific">Lepeophtheirus salmonis</name>
    <name type="common">Salmon louse</name>
    <name type="synonym">Caligus salmonis</name>
    <dbReference type="NCBI Taxonomy" id="72036"/>
    <lineage>
        <taxon>Eukaryota</taxon>
        <taxon>Metazoa</taxon>
        <taxon>Ecdysozoa</taxon>
        <taxon>Arthropoda</taxon>
        <taxon>Crustacea</taxon>
        <taxon>Multicrustacea</taxon>
        <taxon>Hexanauplia</taxon>
        <taxon>Copepoda</taxon>
        <taxon>Siphonostomatoida</taxon>
        <taxon>Caligidae</taxon>
        <taxon>Lepeophtheirus</taxon>
    </lineage>
</organism>
<reference evidence="1" key="1">
    <citation type="submission" date="2014-05" db="EMBL/GenBank/DDBJ databases">
        <authorList>
            <person name="Chronopoulou M."/>
        </authorList>
    </citation>
    <scope>NUCLEOTIDE SEQUENCE</scope>
    <source>
        <tissue evidence="1">Whole organism</tissue>
    </source>
</reference>
<dbReference type="AlphaFoldDB" id="A0A0K2V3L4"/>
<protein>
    <submittedName>
        <fullName evidence="1">Uncharacterized protein</fullName>
    </submittedName>
</protein>
<sequence length="50" mass="5973">MSIRSMRGYIYMPIFWKVIIIQCRSSFYTKSLGALKTLCNYFFCSSRTIF</sequence>
<dbReference type="EMBL" id="HACA01027728">
    <property type="protein sequence ID" value="CDW45089.1"/>
    <property type="molecule type" value="Transcribed_RNA"/>
</dbReference>
<evidence type="ECO:0000313" key="1">
    <source>
        <dbReference type="EMBL" id="CDW45089.1"/>
    </source>
</evidence>
<name>A0A0K2V3L4_LEPSM</name>
<accession>A0A0K2V3L4</accession>